<gene>
    <name evidence="3" type="ORF">C1S70_11430</name>
</gene>
<dbReference type="EMBL" id="POWG01000010">
    <property type="protein sequence ID" value="PNQ98837.1"/>
    <property type="molecule type" value="Genomic_DNA"/>
</dbReference>
<dbReference type="InterPro" id="IPR015814">
    <property type="entry name" value="Pgluconate_DH_NAD-bd_C"/>
</dbReference>
<feature type="domain" description="Phosphogluconate dehydrogenase NAD-binding putative C-terminal" evidence="2">
    <location>
        <begin position="212"/>
        <end position="281"/>
    </location>
</feature>
<name>A0A2K1G254_9PROT</name>
<organism evidence="3 4">
    <name type="scientific">Azospirillum argentinense</name>
    <dbReference type="NCBI Taxonomy" id="2970906"/>
    <lineage>
        <taxon>Bacteria</taxon>
        <taxon>Pseudomonadati</taxon>
        <taxon>Pseudomonadota</taxon>
        <taxon>Alphaproteobacteria</taxon>
        <taxon>Rhodospirillales</taxon>
        <taxon>Azospirillaceae</taxon>
        <taxon>Azospirillum</taxon>
    </lineage>
</organism>
<keyword evidence="3" id="KW-0614">Plasmid</keyword>
<evidence type="ECO:0000313" key="4">
    <source>
        <dbReference type="Proteomes" id="UP000236268"/>
    </source>
</evidence>
<proteinExistence type="predicted"/>
<protein>
    <submittedName>
        <fullName evidence="3">NAD(P)-dependent oxidoreductase</fullName>
    </submittedName>
</protein>
<dbReference type="Gene3D" id="3.40.50.720">
    <property type="entry name" value="NAD(P)-binding Rossmann-like Domain"/>
    <property type="match status" value="1"/>
</dbReference>
<dbReference type="Gene3D" id="1.10.1040.10">
    <property type="entry name" value="N-(1-d-carboxylethyl)-l-norvaline Dehydrogenase, domain 2"/>
    <property type="match status" value="1"/>
</dbReference>
<evidence type="ECO:0000259" key="1">
    <source>
        <dbReference type="Pfam" id="PF03807"/>
    </source>
</evidence>
<comment type="caution">
    <text evidence="3">The sequence shown here is derived from an EMBL/GenBank/DDBJ whole genome shotgun (WGS) entry which is preliminary data.</text>
</comment>
<dbReference type="OrthoDB" id="4333at2"/>
<geneLocation type="plasmid" evidence="3">
    <name>p7unnamed</name>
</geneLocation>
<evidence type="ECO:0000313" key="3">
    <source>
        <dbReference type="EMBL" id="PNQ98837.1"/>
    </source>
</evidence>
<dbReference type="InterPro" id="IPR036291">
    <property type="entry name" value="NAD(P)-bd_dom_sf"/>
</dbReference>
<dbReference type="Pfam" id="PF09130">
    <property type="entry name" value="DUF1932"/>
    <property type="match status" value="1"/>
</dbReference>
<dbReference type="SUPFAM" id="SSF48179">
    <property type="entry name" value="6-phosphogluconate dehydrogenase C-terminal domain-like"/>
    <property type="match status" value="1"/>
</dbReference>
<accession>A0A2K1G254</accession>
<sequence length="328" mass="34219">MNGMATPSTPIPRIGIPRIGIIGFGEVGSSFARGLIAAGAGDIVAYDVPPGPTERRLALRRADELELALAFDPAALADRDILISSVTQDAADNAASTVAPHVAADAIYADVNSLSPEVKAAVGRRLDAVPGRFAPGRFVDVAIMGAPASDLHRVPLLAAGGRAEELAARLAPFGTAIRVVGPEPGRAAAVKILRSILTKGLETLLVEALTAARRHDVEAEVLGGFLELFDRRPALDFVEFLVRSDTVHSGRRALEAAQSADTVAAVGLEPAMSRAVAARLSQLAGLGLKERLGGVPPATLSDAVTLFDEALGRRHPAERRHGIEHPQN</sequence>
<feature type="domain" description="Pyrroline-5-carboxylate reductase catalytic N-terminal" evidence="1">
    <location>
        <begin position="18"/>
        <end position="108"/>
    </location>
</feature>
<dbReference type="Proteomes" id="UP000236268">
    <property type="component" value="Unassembled WGS sequence"/>
</dbReference>
<dbReference type="InterPro" id="IPR028939">
    <property type="entry name" value="P5C_Rdtase_cat_N"/>
</dbReference>
<dbReference type="Pfam" id="PF03807">
    <property type="entry name" value="F420_oxidored"/>
    <property type="match status" value="1"/>
</dbReference>
<dbReference type="AlphaFoldDB" id="A0A2K1G254"/>
<dbReference type="InterPro" id="IPR008927">
    <property type="entry name" value="6-PGluconate_DH-like_C_sf"/>
</dbReference>
<evidence type="ECO:0000259" key="2">
    <source>
        <dbReference type="Pfam" id="PF09130"/>
    </source>
</evidence>
<dbReference type="SUPFAM" id="SSF51735">
    <property type="entry name" value="NAD(P)-binding Rossmann-fold domains"/>
    <property type="match status" value="1"/>
</dbReference>
<dbReference type="InterPro" id="IPR013328">
    <property type="entry name" value="6PGD_dom2"/>
</dbReference>
<reference evidence="3 4" key="1">
    <citation type="submission" date="2018-01" db="EMBL/GenBank/DDBJ databases">
        <title>Whole genome sequence of Azospirillum brasilense REC3 isolated from strawberry roots.</title>
        <authorList>
            <person name="Fontana C.A."/>
            <person name="Salazar S.M."/>
            <person name="Bassi D."/>
            <person name="Puglisi E."/>
            <person name="Lovaisa N.C."/>
            <person name="Toffoli L.M."/>
            <person name="Pedraza R."/>
            <person name="Cocconcelli P.S."/>
        </authorList>
    </citation>
    <scope>NUCLEOTIDE SEQUENCE [LARGE SCALE GENOMIC DNA]</scope>
    <source>
        <strain evidence="3 4">REC3</strain>
        <plasmid evidence="3">p7unnamed</plasmid>
    </source>
</reference>